<dbReference type="Proteomes" id="UP000008144">
    <property type="component" value="Unassembled WGS sequence"/>
</dbReference>
<keyword evidence="8" id="KW-0547">Nucleotide-binding</keyword>
<dbReference type="GO" id="GO:0016361">
    <property type="term" value="F:activin receptor activity, type I"/>
    <property type="evidence" value="ECO:0000318"/>
    <property type="project" value="GO_Central"/>
</dbReference>
<protein>
    <recommendedName>
        <fullName evidence="3">receptor protein serine/threonine kinase</fullName>
        <ecNumber evidence="3">2.7.11.30</ecNumber>
    </recommendedName>
</protein>
<keyword evidence="4" id="KW-0723">Serine/threonine-protein kinase</keyword>
<dbReference type="HOGENOM" id="CLU_000288_8_3_1"/>
<dbReference type="Ensembl" id="ENSCINT00000000345.3">
    <property type="protein sequence ID" value="ENSCINP00000000345.3"/>
    <property type="gene ID" value="ENSCING00000000198.3"/>
</dbReference>
<evidence type="ECO:0000256" key="10">
    <source>
        <dbReference type="ARBA" id="ARBA00022840"/>
    </source>
</evidence>
<dbReference type="SUPFAM" id="SSF56112">
    <property type="entry name" value="Protein kinase-like (PK-like)"/>
    <property type="match status" value="1"/>
</dbReference>
<evidence type="ECO:0000256" key="7">
    <source>
        <dbReference type="ARBA" id="ARBA00022729"/>
    </source>
</evidence>
<evidence type="ECO:0000256" key="4">
    <source>
        <dbReference type="ARBA" id="ARBA00022527"/>
    </source>
</evidence>
<dbReference type="PROSITE" id="PS50011">
    <property type="entry name" value="PROTEIN_KINASE_DOM"/>
    <property type="match status" value="1"/>
</dbReference>
<dbReference type="GO" id="GO:0071363">
    <property type="term" value="P:cellular response to growth factor stimulus"/>
    <property type="evidence" value="ECO:0000318"/>
    <property type="project" value="GO_Central"/>
</dbReference>
<dbReference type="Gene3D" id="1.10.510.10">
    <property type="entry name" value="Transferase(Phosphotransferase) domain 1"/>
    <property type="match status" value="1"/>
</dbReference>
<evidence type="ECO:0000256" key="3">
    <source>
        <dbReference type="ARBA" id="ARBA00012401"/>
    </source>
</evidence>
<organism evidence="17 18">
    <name type="scientific">Ciona intestinalis</name>
    <name type="common">Transparent sea squirt</name>
    <name type="synonym">Ascidia intestinalis</name>
    <dbReference type="NCBI Taxonomy" id="7719"/>
    <lineage>
        <taxon>Eukaryota</taxon>
        <taxon>Metazoa</taxon>
        <taxon>Chordata</taxon>
        <taxon>Tunicata</taxon>
        <taxon>Ascidiacea</taxon>
        <taxon>Phlebobranchia</taxon>
        <taxon>Cionidae</taxon>
        <taxon>Ciona</taxon>
    </lineage>
</organism>
<dbReference type="Gene3D" id="3.30.200.20">
    <property type="entry name" value="Phosphorylase Kinase, domain 1"/>
    <property type="match status" value="1"/>
</dbReference>
<feature type="chain" id="PRO_5003349630" description="receptor protein serine/threonine kinase" evidence="15">
    <location>
        <begin position="19"/>
        <end position="567"/>
    </location>
</feature>
<evidence type="ECO:0000259" key="16">
    <source>
        <dbReference type="PROSITE" id="PS50011"/>
    </source>
</evidence>
<keyword evidence="13" id="KW-0675">Receptor</keyword>
<sequence>MKCLILISLLSYLHTGSSIHCRQCSAEIDANDCNSTSCTIPCSTVDCSCLGLCYTNVILNFSGKHSVQAACIQQLCPTRASYLNLYTKRQIEGYCDVSKGVVTCECASDDCNHMISFEPITIDDEDIIIEDKYDLSSIIVGVLVGFLLLCLLVAVVWYSVGRYRRLKDEEFESKLTSGSRLSSDDASLIDGWDDSGKHSYSAYRYSSSVATQYSRGSRGNVLNHNDQHLPIELQKIIGKGRFAEVWKANLQQDASPPQVVSVKVFRLHNYGAWRQEKDMLTESWMRHENIIEFYASEQHTVRGRLQYWLITSYYQEKSLADFLGSNILDWDQFCDMATSIAKGLSYLHAERDDVGRPKIPIAHRDVKSCNILVKDGRRECVLADFGLSLKLDPKLSRDELANAGQVGTSRYMAPELLERLVNLTDIEMFKRVDVYAMALVLWEMANRCETSEGMASPYKPPFGDKINDRPTKDQMLLLVCKERQLPSIPEKWKKHQGLSEFVDTILNETWEYDAEARITASCVLERFKVLRHHGDVIGSDGSDVEDKIRVKAKNESNRISEVISTVV</sequence>
<reference evidence="17" key="3">
    <citation type="submission" date="2025-09" db="UniProtKB">
        <authorList>
            <consortium name="Ensembl"/>
        </authorList>
    </citation>
    <scope>IDENTIFICATION</scope>
</reference>
<evidence type="ECO:0000256" key="9">
    <source>
        <dbReference type="ARBA" id="ARBA00022777"/>
    </source>
</evidence>
<dbReference type="InterPro" id="IPR000333">
    <property type="entry name" value="TGFB_receptor"/>
</dbReference>
<dbReference type="InParanoid" id="F6WF86"/>
<dbReference type="InterPro" id="IPR008271">
    <property type="entry name" value="Ser/Thr_kinase_AS"/>
</dbReference>
<keyword evidence="10" id="KW-0067">ATP-binding</keyword>
<feature type="signal peptide" evidence="15">
    <location>
        <begin position="1"/>
        <end position="18"/>
    </location>
</feature>
<dbReference type="PANTHER" id="PTHR23255:SF104">
    <property type="entry name" value="TGF-BETA RECEPTOR TYPE-2-LIKE ISOFORM X1"/>
    <property type="match status" value="1"/>
</dbReference>
<keyword evidence="18" id="KW-1185">Reference proteome</keyword>
<keyword evidence="5" id="KW-0808">Transferase</keyword>
<dbReference type="GO" id="GO:0034713">
    <property type="term" value="F:type I transforming growth factor beta receptor binding"/>
    <property type="evidence" value="ECO:0000318"/>
    <property type="project" value="GO_Central"/>
</dbReference>
<evidence type="ECO:0000256" key="12">
    <source>
        <dbReference type="ARBA" id="ARBA00023136"/>
    </source>
</evidence>
<feature type="transmembrane region" description="Helical" evidence="14">
    <location>
        <begin position="138"/>
        <end position="160"/>
    </location>
</feature>
<dbReference type="GO" id="GO:0032924">
    <property type="term" value="P:activin receptor signaling pathway"/>
    <property type="evidence" value="ECO:0000318"/>
    <property type="project" value="GO_Central"/>
</dbReference>
<dbReference type="PROSITE" id="PS00108">
    <property type="entry name" value="PROTEIN_KINASE_ST"/>
    <property type="match status" value="1"/>
</dbReference>
<keyword evidence="7 15" id="KW-0732">Signal</keyword>
<keyword evidence="9" id="KW-0418">Kinase</keyword>
<dbReference type="GO" id="GO:0005524">
    <property type="term" value="F:ATP binding"/>
    <property type="evidence" value="ECO:0007669"/>
    <property type="project" value="UniProtKB-KW"/>
</dbReference>
<dbReference type="FunCoup" id="F6WF86">
    <property type="interactions" value="52"/>
</dbReference>
<reference evidence="17" key="2">
    <citation type="submission" date="2025-08" db="UniProtKB">
        <authorList>
            <consortium name="Ensembl"/>
        </authorList>
    </citation>
    <scope>IDENTIFICATION</scope>
</reference>
<dbReference type="GO" id="GO:0050431">
    <property type="term" value="F:transforming growth factor beta binding"/>
    <property type="evidence" value="ECO:0000318"/>
    <property type="project" value="GO_Central"/>
</dbReference>
<dbReference type="AlphaFoldDB" id="F6WF86"/>
<evidence type="ECO:0000256" key="5">
    <source>
        <dbReference type="ARBA" id="ARBA00022679"/>
    </source>
</evidence>
<reference evidence="18" key="1">
    <citation type="journal article" date="2002" name="Science">
        <title>The draft genome of Ciona intestinalis: insights into chordate and vertebrate origins.</title>
        <authorList>
            <person name="Dehal P."/>
            <person name="Satou Y."/>
            <person name="Campbell R.K."/>
            <person name="Chapman J."/>
            <person name="Degnan B."/>
            <person name="De Tomaso A."/>
            <person name="Davidson B."/>
            <person name="Di Gregorio A."/>
            <person name="Gelpke M."/>
            <person name="Goodstein D.M."/>
            <person name="Harafuji N."/>
            <person name="Hastings K.E."/>
            <person name="Ho I."/>
            <person name="Hotta K."/>
            <person name="Huang W."/>
            <person name="Kawashima T."/>
            <person name="Lemaire P."/>
            <person name="Martinez D."/>
            <person name="Meinertzhagen I.A."/>
            <person name="Necula S."/>
            <person name="Nonaka M."/>
            <person name="Putnam N."/>
            <person name="Rash S."/>
            <person name="Saiga H."/>
            <person name="Satake M."/>
            <person name="Terry A."/>
            <person name="Yamada L."/>
            <person name="Wang H.G."/>
            <person name="Awazu S."/>
            <person name="Azumi K."/>
            <person name="Boore J."/>
            <person name="Branno M."/>
            <person name="Chin-Bow S."/>
            <person name="DeSantis R."/>
            <person name="Doyle S."/>
            <person name="Francino P."/>
            <person name="Keys D.N."/>
            <person name="Haga S."/>
            <person name="Hayashi H."/>
            <person name="Hino K."/>
            <person name="Imai K.S."/>
            <person name="Inaba K."/>
            <person name="Kano S."/>
            <person name="Kobayashi K."/>
            <person name="Kobayashi M."/>
            <person name="Lee B.I."/>
            <person name="Makabe K.W."/>
            <person name="Manohar C."/>
            <person name="Matassi G."/>
            <person name="Medina M."/>
            <person name="Mochizuki Y."/>
            <person name="Mount S."/>
            <person name="Morishita T."/>
            <person name="Miura S."/>
            <person name="Nakayama A."/>
            <person name="Nishizaka S."/>
            <person name="Nomoto H."/>
            <person name="Ohta F."/>
            <person name="Oishi K."/>
            <person name="Rigoutsos I."/>
            <person name="Sano M."/>
            <person name="Sasaki A."/>
            <person name="Sasakura Y."/>
            <person name="Shoguchi E."/>
            <person name="Shin-i T."/>
            <person name="Spagnuolo A."/>
            <person name="Stainier D."/>
            <person name="Suzuki M.M."/>
            <person name="Tassy O."/>
            <person name="Takatori N."/>
            <person name="Tokuoka M."/>
            <person name="Yagi K."/>
            <person name="Yoshizaki F."/>
            <person name="Wada S."/>
            <person name="Zhang C."/>
            <person name="Hyatt P.D."/>
            <person name="Larimer F."/>
            <person name="Detter C."/>
            <person name="Doggett N."/>
            <person name="Glavina T."/>
            <person name="Hawkins T."/>
            <person name="Richardson P."/>
            <person name="Lucas S."/>
            <person name="Kohara Y."/>
            <person name="Levine M."/>
            <person name="Satoh N."/>
            <person name="Rokhsar D.S."/>
        </authorList>
    </citation>
    <scope>NUCLEOTIDE SEQUENCE [LARGE SCALE GENOMIC DNA]</scope>
</reference>
<dbReference type="SMART" id="SM00220">
    <property type="entry name" value="S_TKc"/>
    <property type="match status" value="1"/>
</dbReference>
<dbReference type="FunFam" id="3.30.200.20:FF:000213">
    <property type="entry name" value="TGF-beta receptor type-2"/>
    <property type="match status" value="1"/>
</dbReference>
<evidence type="ECO:0000256" key="13">
    <source>
        <dbReference type="ARBA" id="ARBA00023170"/>
    </source>
</evidence>
<evidence type="ECO:0000256" key="2">
    <source>
        <dbReference type="ARBA" id="ARBA00009605"/>
    </source>
</evidence>
<dbReference type="CDD" id="cd14055">
    <property type="entry name" value="STKc_TGFbR2_like"/>
    <property type="match status" value="1"/>
</dbReference>
<dbReference type="InterPro" id="IPR000719">
    <property type="entry name" value="Prot_kinase_dom"/>
</dbReference>
<feature type="domain" description="Protein kinase" evidence="16">
    <location>
        <begin position="231"/>
        <end position="530"/>
    </location>
</feature>
<dbReference type="Pfam" id="PF00069">
    <property type="entry name" value="Pkinase"/>
    <property type="match status" value="1"/>
</dbReference>
<dbReference type="GO" id="GO:0005886">
    <property type="term" value="C:plasma membrane"/>
    <property type="evidence" value="ECO:0000318"/>
    <property type="project" value="GO_Central"/>
</dbReference>
<dbReference type="EC" id="2.7.11.30" evidence="3"/>
<accession>F6WF86</accession>
<dbReference type="GeneTree" id="ENSGT00940000164835"/>
<evidence type="ECO:0000256" key="11">
    <source>
        <dbReference type="ARBA" id="ARBA00022989"/>
    </source>
</evidence>
<name>F6WF86_CIOIN</name>
<dbReference type="STRING" id="7719.ENSCINP00000000345"/>
<dbReference type="OMA" id="EMANRCE"/>
<keyword evidence="11 14" id="KW-1133">Transmembrane helix</keyword>
<dbReference type="GO" id="GO:0048179">
    <property type="term" value="C:activin receptor complex"/>
    <property type="evidence" value="ECO:0000318"/>
    <property type="project" value="GO_Central"/>
</dbReference>
<evidence type="ECO:0000313" key="18">
    <source>
        <dbReference type="Proteomes" id="UP000008144"/>
    </source>
</evidence>
<dbReference type="InterPro" id="IPR011009">
    <property type="entry name" value="Kinase-like_dom_sf"/>
</dbReference>
<dbReference type="GO" id="GO:0007399">
    <property type="term" value="P:nervous system development"/>
    <property type="evidence" value="ECO:0000318"/>
    <property type="project" value="GO_Central"/>
</dbReference>
<dbReference type="PANTHER" id="PTHR23255">
    <property type="entry name" value="TRANSFORMING GROWTH FACTOR-BETA RECEPTOR TYPE I AND II"/>
    <property type="match status" value="1"/>
</dbReference>
<proteinExistence type="inferred from homology"/>
<dbReference type="GO" id="GO:0048185">
    <property type="term" value="F:activin binding"/>
    <property type="evidence" value="ECO:0000318"/>
    <property type="project" value="GO_Central"/>
</dbReference>
<comment type="similarity">
    <text evidence="2">Belongs to the protein kinase superfamily. TKL Ser/Thr protein kinase family. TGFB receptor subfamily.</text>
</comment>
<evidence type="ECO:0000256" key="14">
    <source>
        <dbReference type="SAM" id="Phobius"/>
    </source>
</evidence>
<evidence type="ECO:0000256" key="15">
    <source>
        <dbReference type="SAM" id="SignalP"/>
    </source>
</evidence>
<evidence type="ECO:0000256" key="8">
    <source>
        <dbReference type="ARBA" id="ARBA00022741"/>
    </source>
</evidence>
<keyword evidence="12 14" id="KW-0472">Membrane</keyword>
<evidence type="ECO:0000313" key="17">
    <source>
        <dbReference type="Ensembl" id="ENSCINP00000000345.3"/>
    </source>
</evidence>
<comment type="subcellular location">
    <subcellularLocation>
        <location evidence="1">Membrane</location>
        <topology evidence="1">Single-pass type I membrane protein</topology>
    </subcellularLocation>
</comment>
<dbReference type="GO" id="GO:0005024">
    <property type="term" value="F:transforming growth factor beta receptor activity"/>
    <property type="evidence" value="ECO:0000318"/>
    <property type="project" value="GO_Central"/>
</dbReference>
<evidence type="ECO:0000256" key="6">
    <source>
        <dbReference type="ARBA" id="ARBA00022692"/>
    </source>
</evidence>
<evidence type="ECO:0000256" key="1">
    <source>
        <dbReference type="ARBA" id="ARBA00004479"/>
    </source>
</evidence>
<keyword evidence="6 14" id="KW-0812">Transmembrane</keyword>